<dbReference type="PANTHER" id="PTHR12110">
    <property type="entry name" value="HYDROXYPYRUVATE ISOMERASE"/>
    <property type="match status" value="1"/>
</dbReference>
<dbReference type="PANTHER" id="PTHR12110:SF53">
    <property type="entry name" value="BLR5974 PROTEIN"/>
    <property type="match status" value="1"/>
</dbReference>
<dbReference type="EMBL" id="VSSQ01087067">
    <property type="protein sequence ID" value="MPN34171.1"/>
    <property type="molecule type" value="Genomic_DNA"/>
</dbReference>
<dbReference type="InterPro" id="IPR036237">
    <property type="entry name" value="Xyl_isomerase-like_sf"/>
</dbReference>
<organism evidence="2">
    <name type="scientific">bioreactor metagenome</name>
    <dbReference type="NCBI Taxonomy" id="1076179"/>
    <lineage>
        <taxon>unclassified sequences</taxon>
        <taxon>metagenomes</taxon>
        <taxon>ecological metagenomes</taxon>
    </lineage>
</organism>
<dbReference type="Pfam" id="PF01261">
    <property type="entry name" value="AP_endonuc_2"/>
    <property type="match status" value="1"/>
</dbReference>
<dbReference type="Gene3D" id="3.20.20.150">
    <property type="entry name" value="Divalent-metal-dependent TIM barrel enzymes"/>
    <property type="match status" value="1"/>
</dbReference>
<dbReference type="InterPro" id="IPR013022">
    <property type="entry name" value="Xyl_isomerase-like_TIM-brl"/>
</dbReference>
<evidence type="ECO:0000313" key="2">
    <source>
        <dbReference type="EMBL" id="MPN34171.1"/>
    </source>
</evidence>
<feature type="domain" description="Xylose isomerase-like TIM barrel" evidence="1">
    <location>
        <begin position="6"/>
        <end position="128"/>
    </location>
</feature>
<dbReference type="InterPro" id="IPR050312">
    <property type="entry name" value="IolE/XylAMocC-like"/>
</dbReference>
<comment type="caution">
    <text evidence="2">The sequence shown here is derived from an EMBL/GenBank/DDBJ whole genome shotgun (WGS) entry which is preliminary data.</text>
</comment>
<protein>
    <recommendedName>
        <fullName evidence="1">Xylose isomerase-like TIM barrel domain-containing protein</fullName>
    </recommendedName>
</protein>
<dbReference type="SUPFAM" id="SSF51658">
    <property type="entry name" value="Xylose isomerase-like"/>
    <property type="match status" value="1"/>
</dbReference>
<sequence>MLQDSHRVEELILAVDHPNYGWLIDMGNFLCADEPALHALPIAVPYAVHVHAKDFLYRPVWIDNPGQGWFKSRNGSYLRGTIAGHGDVPIAWCVDLLKKNGYQGWLSYEFEGMEECLPAIEAAYRFLRPLADD</sequence>
<proteinExistence type="predicted"/>
<dbReference type="AlphaFoldDB" id="A0A645H555"/>
<name>A0A645H555_9ZZZZ</name>
<accession>A0A645H555</accession>
<gene>
    <name evidence="2" type="ORF">SDC9_181664</name>
</gene>
<evidence type="ECO:0000259" key="1">
    <source>
        <dbReference type="Pfam" id="PF01261"/>
    </source>
</evidence>
<reference evidence="2" key="1">
    <citation type="submission" date="2019-08" db="EMBL/GenBank/DDBJ databases">
        <authorList>
            <person name="Kucharzyk K."/>
            <person name="Murdoch R.W."/>
            <person name="Higgins S."/>
            <person name="Loffler F."/>
        </authorList>
    </citation>
    <scope>NUCLEOTIDE SEQUENCE</scope>
</reference>